<keyword evidence="2" id="KW-0547">Nucleotide-binding</keyword>
<dbReference type="InterPro" id="IPR003439">
    <property type="entry name" value="ABC_transporter-like_ATP-bd"/>
</dbReference>
<evidence type="ECO:0000313" key="6">
    <source>
        <dbReference type="Proteomes" id="UP000078148"/>
    </source>
</evidence>
<dbReference type="InterPro" id="IPR051782">
    <property type="entry name" value="ABC_Transporter_VariousFunc"/>
</dbReference>
<gene>
    <name evidence="5" type="ORF">AR543_20465</name>
</gene>
<dbReference type="RefSeq" id="WP_060536228.1">
    <property type="nucleotide sequence ID" value="NZ_CP013023.1"/>
</dbReference>
<dbReference type="AlphaFoldDB" id="A0A172ZLN0"/>
<protein>
    <submittedName>
        <fullName evidence="5">Multidrug ABC transporter ATP-binding protein</fullName>
    </submittedName>
</protein>
<dbReference type="GO" id="GO:0005524">
    <property type="term" value="F:ATP binding"/>
    <property type="evidence" value="ECO:0007669"/>
    <property type="project" value="UniProtKB-KW"/>
</dbReference>
<accession>A0A172ZLN0</accession>
<dbReference type="SMART" id="SM00382">
    <property type="entry name" value="AAA"/>
    <property type="match status" value="1"/>
</dbReference>
<organism evidence="5 6">
    <name type="scientific">Paenibacillus bovis</name>
    <dbReference type="NCBI Taxonomy" id="1616788"/>
    <lineage>
        <taxon>Bacteria</taxon>
        <taxon>Bacillati</taxon>
        <taxon>Bacillota</taxon>
        <taxon>Bacilli</taxon>
        <taxon>Bacillales</taxon>
        <taxon>Paenibacillaceae</taxon>
        <taxon>Paenibacillus</taxon>
    </lineage>
</organism>
<evidence type="ECO:0000256" key="3">
    <source>
        <dbReference type="ARBA" id="ARBA00022840"/>
    </source>
</evidence>
<dbReference type="EMBL" id="CP013023">
    <property type="protein sequence ID" value="ANF98147.1"/>
    <property type="molecule type" value="Genomic_DNA"/>
</dbReference>
<reference evidence="6" key="1">
    <citation type="submission" date="2015-10" db="EMBL/GenBank/DDBJ databases">
        <title>Genome of Paenibacillus bovis sp. nov.</title>
        <authorList>
            <person name="Wu Z."/>
            <person name="Gao C."/>
            <person name="Liu Z."/>
            <person name="Zheng H."/>
        </authorList>
    </citation>
    <scope>NUCLEOTIDE SEQUENCE [LARGE SCALE GENOMIC DNA]</scope>
    <source>
        <strain evidence="6">BD3526</strain>
    </source>
</reference>
<dbReference type="Gene3D" id="3.40.50.300">
    <property type="entry name" value="P-loop containing nucleotide triphosphate hydrolases"/>
    <property type="match status" value="1"/>
</dbReference>
<dbReference type="PROSITE" id="PS50893">
    <property type="entry name" value="ABC_TRANSPORTER_2"/>
    <property type="match status" value="1"/>
</dbReference>
<dbReference type="Proteomes" id="UP000078148">
    <property type="component" value="Chromosome"/>
</dbReference>
<dbReference type="Pfam" id="PF00005">
    <property type="entry name" value="ABC_tran"/>
    <property type="match status" value="1"/>
</dbReference>
<dbReference type="OrthoDB" id="9804819at2"/>
<dbReference type="KEGG" id="pbv:AR543_20465"/>
<feature type="domain" description="ABC transporter" evidence="4">
    <location>
        <begin position="4"/>
        <end position="238"/>
    </location>
</feature>
<reference evidence="5 6" key="2">
    <citation type="journal article" date="2016" name="Int. J. Syst. Evol. Microbiol.">
        <title>Paenibacillus bovis sp. nov., isolated from raw yak (Bos grunniens) milk.</title>
        <authorList>
            <person name="Gao C."/>
            <person name="Han J."/>
            <person name="Liu Z."/>
            <person name="Xu X."/>
            <person name="Hang F."/>
            <person name="Wu Z."/>
        </authorList>
    </citation>
    <scope>NUCLEOTIDE SEQUENCE [LARGE SCALE GENOMIC DNA]</scope>
    <source>
        <strain evidence="5 6">BD3526</strain>
    </source>
</reference>
<dbReference type="GO" id="GO:0016887">
    <property type="term" value="F:ATP hydrolysis activity"/>
    <property type="evidence" value="ECO:0007669"/>
    <property type="project" value="InterPro"/>
</dbReference>
<dbReference type="PANTHER" id="PTHR42939:SF5">
    <property type="entry name" value="ABC-TYPE TRANSPORTER ATP-BINDING PROTEIN ECSA"/>
    <property type="match status" value="1"/>
</dbReference>
<keyword evidence="1" id="KW-0813">Transport</keyword>
<evidence type="ECO:0000256" key="2">
    <source>
        <dbReference type="ARBA" id="ARBA00022741"/>
    </source>
</evidence>
<sequence length="254" mass="28410">MEQVSVLNVDRLTGGYSHGKPVLHDISFEVGRGEMIGLIGLNGAGKSTTMKHILGLMTPQGGEVQIQGSTLAADTQQYRASLAFVPESPQLYEEMTVREHLEFTARAYNVSPEDYEQRSRRLIQLFNMGDKEDSLSMHLSKGMKQKVMIMCAFVAAPPLYIIDEPFLGLDPLGIRSLLDFMVETKQNGSSILLSSHILSTIENYCDRFIVLHKGRVIVQGTLEQIREQTGQQGVPLEQIFYDLVQDSKWTVSDE</sequence>
<dbReference type="CDD" id="cd03230">
    <property type="entry name" value="ABC_DR_subfamily_A"/>
    <property type="match status" value="1"/>
</dbReference>
<evidence type="ECO:0000313" key="5">
    <source>
        <dbReference type="EMBL" id="ANF98147.1"/>
    </source>
</evidence>
<keyword evidence="3 5" id="KW-0067">ATP-binding</keyword>
<dbReference type="InterPro" id="IPR027417">
    <property type="entry name" value="P-loop_NTPase"/>
</dbReference>
<name>A0A172ZLN0_9BACL</name>
<dbReference type="InterPro" id="IPR003593">
    <property type="entry name" value="AAA+_ATPase"/>
</dbReference>
<evidence type="ECO:0000259" key="4">
    <source>
        <dbReference type="PROSITE" id="PS50893"/>
    </source>
</evidence>
<dbReference type="PANTHER" id="PTHR42939">
    <property type="entry name" value="ABC TRANSPORTER ATP-BINDING PROTEIN ALBC-RELATED"/>
    <property type="match status" value="1"/>
</dbReference>
<evidence type="ECO:0000256" key="1">
    <source>
        <dbReference type="ARBA" id="ARBA00022448"/>
    </source>
</evidence>
<dbReference type="STRING" id="1616788.AR543_20465"/>
<dbReference type="SUPFAM" id="SSF52540">
    <property type="entry name" value="P-loop containing nucleoside triphosphate hydrolases"/>
    <property type="match status" value="1"/>
</dbReference>
<keyword evidence="6" id="KW-1185">Reference proteome</keyword>
<proteinExistence type="predicted"/>